<protein>
    <recommendedName>
        <fullName evidence="4">Phage tail protein</fullName>
    </recommendedName>
</protein>
<proteinExistence type="predicted"/>
<dbReference type="Pfam" id="PF06891">
    <property type="entry name" value="P2_Phage_GpR"/>
    <property type="match status" value="1"/>
</dbReference>
<dbReference type="InterPro" id="IPR009678">
    <property type="entry name" value="Phage_tail_completion_R"/>
</dbReference>
<evidence type="ECO:0000313" key="3">
    <source>
        <dbReference type="Proteomes" id="UP000321250"/>
    </source>
</evidence>
<reference evidence="2 3" key="1">
    <citation type="journal article" date="2013" name="Antonie Van Leeuwenhoek">
        <title>Sphingomonas ginsenosidivorax sp. nov., with the ability to transform ginsenosides.</title>
        <authorList>
            <person name="Jin X.F."/>
            <person name="Kim J.K."/>
            <person name="Liu Q.M."/>
            <person name="Kang M.S."/>
            <person name="He D."/>
            <person name="Jin F.X."/>
            <person name="Kim S.C."/>
            <person name="Im W.T."/>
        </authorList>
    </citation>
    <scope>NUCLEOTIDE SEQUENCE [LARGE SCALE GENOMIC DNA]</scope>
    <source>
        <strain evidence="2 3">KHI67</strain>
    </source>
</reference>
<dbReference type="EMBL" id="VOQR01000001">
    <property type="protein sequence ID" value="TXC69777.1"/>
    <property type="molecule type" value="Genomic_DNA"/>
</dbReference>
<sequence length="194" mass="21809">MGAQARVPDALPRHHRQAAGPRPDHDRLERRRARRHHPHRDLPAAAGRQLRLALQDPLLRAVAPHRRRRADAGNARSRYTASIWVQDFAGSVNNLLVPLLLWIAGNQSDLFEKADRKPFTFESELLDAETCDITISIDLTELVRVEQLPNGLKVTNLPEPDMLDVFPCVPKGTILWTGLIEDPASAIEIVTHDE</sequence>
<feature type="region of interest" description="Disordered" evidence="1">
    <location>
        <begin position="1"/>
        <end position="47"/>
    </location>
</feature>
<accession>A0A5C6U9Y4</accession>
<feature type="compositionally biased region" description="Basic residues" evidence="1">
    <location>
        <begin position="30"/>
        <end position="39"/>
    </location>
</feature>
<evidence type="ECO:0000256" key="1">
    <source>
        <dbReference type="SAM" id="MobiDB-lite"/>
    </source>
</evidence>
<gene>
    <name evidence="2" type="ORF">FSB78_01475</name>
</gene>
<evidence type="ECO:0000313" key="2">
    <source>
        <dbReference type="EMBL" id="TXC69777.1"/>
    </source>
</evidence>
<organism evidence="2 3">
    <name type="scientific">Sphingomonas ginsenosidivorax</name>
    <dbReference type="NCBI Taxonomy" id="862135"/>
    <lineage>
        <taxon>Bacteria</taxon>
        <taxon>Pseudomonadati</taxon>
        <taxon>Pseudomonadota</taxon>
        <taxon>Alphaproteobacteria</taxon>
        <taxon>Sphingomonadales</taxon>
        <taxon>Sphingomonadaceae</taxon>
        <taxon>Sphingomonas</taxon>
    </lineage>
</organism>
<dbReference type="Proteomes" id="UP000321250">
    <property type="component" value="Unassembled WGS sequence"/>
</dbReference>
<dbReference type="AlphaFoldDB" id="A0A5C6U9Y4"/>
<name>A0A5C6U9Y4_9SPHN</name>
<comment type="caution">
    <text evidence="2">The sequence shown here is derived from an EMBL/GenBank/DDBJ whole genome shotgun (WGS) entry which is preliminary data.</text>
</comment>
<evidence type="ECO:0008006" key="4">
    <source>
        <dbReference type="Google" id="ProtNLM"/>
    </source>
</evidence>
<keyword evidence="3" id="KW-1185">Reference proteome</keyword>